<dbReference type="Proteomes" id="UP000623067">
    <property type="component" value="Unassembled WGS sequence"/>
</dbReference>
<comment type="caution">
    <text evidence="1">The sequence shown here is derived from an EMBL/GenBank/DDBJ whole genome shotgun (WGS) entry which is preliminary data.</text>
</comment>
<sequence>MLRKGRYLAKLASADKTASIVPPLQRRDLISGCRFDSEYPSGIKVAGSTELNRLTTSFDCGSYTASIEHEDLSRPLESLVQEGFHPSQLDAVINGGAVRHVYRRSPDGRVRVTVQWVGAGRHYLIVLLSDTVGLARLSAQADSMLNALTLFNSKHRT</sequence>
<keyword evidence="2" id="KW-1185">Reference proteome</keyword>
<protein>
    <submittedName>
        <fullName evidence="1">Uncharacterized protein</fullName>
    </submittedName>
</protein>
<evidence type="ECO:0000313" key="1">
    <source>
        <dbReference type="EMBL" id="GGB29625.1"/>
    </source>
</evidence>
<dbReference type="AlphaFoldDB" id="A0A916T5R3"/>
<gene>
    <name evidence="1" type="ORF">GCM10011380_18970</name>
</gene>
<dbReference type="EMBL" id="BMIH01000002">
    <property type="protein sequence ID" value="GGB29625.1"/>
    <property type="molecule type" value="Genomic_DNA"/>
</dbReference>
<organism evidence="1 2">
    <name type="scientific">Sphingomonas metalli</name>
    <dbReference type="NCBI Taxonomy" id="1779358"/>
    <lineage>
        <taxon>Bacteria</taxon>
        <taxon>Pseudomonadati</taxon>
        <taxon>Pseudomonadota</taxon>
        <taxon>Alphaproteobacteria</taxon>
        <taxon>Sphingomonadales</taxon>
        <taxon>Sphingomonadaceae</taxon>
        <taxon>Sphingomonas</taxon>
    </lineage>
</organism>
<reference evidence="1" key="1">
    <citation type="journal article" date="2014" name="Int. J. Syst. Evol. Microbiol.">
        <title>Complete genome sequence of Corynebacterium casei LMG S-19264T (=DSM 44701T), isolated from a smear-ripened cheese.</title>
        <authorList>
            <consortium name="US DOE Joint Genome Institute (JGI-PGF)"/>
            <person name="Walter F."/>
            <person name="Albersmeier A."/>
            <person name="Kalinowski J."/>
            <person name="Ruckert C."/>
        </authorList>
    </citation>
    <scope>NUCLEOTIDE SEQUENCE</scope>
    <source>
        <strain evidence="1">CGMCC 1.15330</strain>
    </source>
</reference>
<proteinExistence type="predicted"/>
<evidence type="ECO:0000313" key="2">
    <source>
        <dbReference type="Proteomes" id="UP000623067"/>
    </source>
</evidence>
<accession>A0A916T5R3</accession>
<reference evidence="1" key="2">
    <citation type="submission" date="2020-09" db="EMBL/GenBank/DDBJ databases">
        <authorList>
            <person name="Sun Q."/>
            <person name="Zhou Y."/>
        </authorList>
    </citation>
    <scope>NUCLEOTIDE SEQUENCE</scope>
    <source>
        <strain evidence="1">CGMCC 1.15330</strain>
    </source>
</reference>
<name>A0A916T5R3_9SPHN</name>